<dbReference type="PATRIC" id="fig|1121939.11.peg.3022"/>
<evidence type="ECO:0000313" key="5">
    <source>
        <dbReference type="EMBL" id="EPC01556.1"/>
    </source>
</evidence>
<dbReference type="SUPFAM" id="SSF53474">
    <property type="entry name" value="alpha/beta-Hydrolases"/>
    <property type="match status" value="1"/>
</dbReference>
<dbReference type="PANTHER" id="PTHR43722">
    <property type="entry name" value="PROLINE IMINOPEPTIDASE"/>
    <property type="match status" value="1"/>
</dbReference>
<dbReference type="InterPro" id="IPR013595">
    <property type="entry name" value="Pept_S33_TAP-like_C"/>
</dbReference>
<keyword evidence="2" id="KW-0732">Signal</keyword>
<dbReference type="OrthoDB" id="4510475at2"/>
<dbReference type="InterPro" id="IPR000073">
    <property type="entry name" value="AB_hydrolase_1"/>
</dbReference>
<feature type="signal peptide" evidence="2">
    <location>
        <begin position="1"/>
        <end position="34"/>
    </location>
</feature>
<dbReference type="Pfam" id="PF00561">
    <property type="entry name" value="Abhydrolase_1"/>
    <property type="match status" value="1"/>
</dbReference>
<evidence type="ECO:0000256" key="2">
    <source>
        <dbReference type="SAM" id="SignalP"/>
    </source>
</evidence>
<dbReference type="Gene3D" id="3.40.50.1820">
    <property type="entry name" value="alpha/beta hydrolase"/>
    <property type="match status" value="1"/>
</dbReference>
<dbReference type="Pfam" id="PF08386">
    <property type="entry name" value="Abhydrolase_4"/>
    <property type="match status" value="1"/>
</dbReference>
<proteinExistence type="predicted"/>
<dbReference type="STRING" id="1121939.L861_16930"/>
<dbReference type="GO" id="GO:0006508">
    <property type="term" value="P:proteolysis"/>
    <property type="evidence" value="ECO:0007669"/>
    <property type="project" value="InterPro"/>
</dbReference>
<evidence type="ECO:0000256" key="1">
    <source>
        <dbReference type="ARBA" id="ARBA00021843"/>
    </source>
</evidence>
<dbReference type="AlphaFoldDB" id="S2LA19"/>
<dbReference type="PANTHER" id="PTHR43722:SF1">
    <property type="entry name" value="PROLINE IMINOPEPTIDASE"/>
    <property type="match status" value="1"/>
</dbReference>
<dbReference type="Proteomes" id="UP000014463">
    <property type="component" value="Unassembled WGS sequence"/>
</dbReference>
<dbReference type="GO" id="GO:0004177">
    <property type="term" value="F:aminopeptidase activity"/>
    <property type="evidence" value="ECO:0007669"/>
    <property type="project" value="UniProtKB-EC"/>
</dbReference>
<evidence type="ECO:0000259" key="3">
    <source>
        <dbReference type="Pfam" id="PF00561"/>
    </source>
</evidence>
<dbReference type="GO" id="GO:0005737">
    <property type="term" value="C:cytoplasm"/>
    <property type="evidence" value="ECO:0007669"/>
    <property type="project" value="InterPro"/>
</dbReference>
<protein>
    <recommendedName>
        <fullName evidence="1">Proline iminopeptidase</fullName>
    </recommendedName>
</protein>
<feature type="domain" description="Peptidase S33 tripeptidyl aminopeptidase-like C-terminal" evidence="4">
    <location>
        <begin position="420"/>
        <end position="504"/>
    </location>
</feature>
<name>S2LA19_LITA3</name>
<dbReference type="EMBL" id="ASTJ01000034">
    <property type="protein sequence ID" value="EPC01556.1"/>
    <property type="molecule type" value="Genomic_DNA"/>
</dbReference>
<evidence type="ECO:0000259" key="4">
    <source>
        <dbReference type="Pfam" id="PF08386"/>
    </source>
</evidence>
<dbReference type="RefSeq" id="WP_016417540.1">
    <property type="nucleotide sequence ID" value="NZ_AUAB01000011.1"/>
</dbReference>
<keyword evidence="6" id="KW-1185">Reference proteome</keyword>
<evidence type="ECO:0000313" key="6">
    <source>
        <dbReference type="Proteomes" id="UP000014463"/>
    </source>
</evidence>
<sequence length="529" mass="58906">MKLTPYPQHHVFVVPLALTVLLLVAVFWPSPAHAQTSGQVSRLEPSECATQALSELQAQCYTFYGQENWDEPNGTIIELPVAVFEPETKGASGEDSADVPVVFFPGGPGYSSLGNREYLEQLLKDVGNRTLITMDHRGFIHARPALKCPDYASVSPYHNIIHTPAIASSLDPMERLDSITGIVANCYRKLQAEGIEVSQYNSYSVSRDVDEIRRLLDHDKIDAYGSSTGSGTVLSYIQYYPDSVRAAILGWPWFINLRNRAPMDELYTAKQTFTDTLALCVAQSEDCRDMLPAWFLAIDRARRALDAKPFVTTVQEIDGSEKKLYFDGAAFLDTLYLMLASDYAVLPSLISDIEQGHYSRLRDFFLIDQYDPEPTAPNYALGYFLAHVCNDMGTNRPTPEDSIAAVKREPAVLGFEPPWLCAWWGGDGDVPEEHNDPLVSDISALAIHGQMDPCCGTRWSEHAARTMPNLQFVEFQAMGHSPVTECRSIMIQDFLDDPQATVDDSCKDEVPLEPWVLEKAEGKSSQESN</sequence>
<reference evidence="5 6" key="1">
    <citation type="journal article" date="2013" name="Genome Announc.">
        <title>Draft genome sequence of the moderately halophilic gammaproteobacterium Halomonas anticariensis FP35.</title>
        <authorList>
            <person name="Tahrioui A."/>
            <person name="Quesada E."/>
            <person name="Llamas I."/>
        </authorList>
    </citation>
    <scope>NUCLEOTIDE SEQUENCE [LARGE SCALE GENOMIC DNA]</scope>
    <source>
        <strain evidence="6">DSM 16096 / CECT 5854 / LMG 22089 / FP35</strain>
    </source>
</reference>
<organism evidence="5 6">
    <name type="scientific">Litchfieldella anticariensis (strain DSM 16096 / CECT 5854 / CIP 108499 / LMG 22089 / FP35)</name>
    <name type="common">Halomonas anticariensis</name>
    <dbReference type="NCBI Taxonomy" id="1121939"/>
    <lineage>
        <taxon>Bacteria</taxon>
        <taxon>Pseudomonadati</taxon>
        <taxon>Pseudomonadota</taxon>
        <taxon>Gammaproteobacteria</taxon>
        <taxon>Oceanospirillales</taxon>
        <taxon>Halomonadaceae</taxon>
        <taxon>Litchfieldella</taxon>
    </lineage>
</organism>
<dbReference type="InterPro" id="IPR029058">
    <property type="entry name" value="AB_hydrolase_fold"/>
</dbReference>
<comment type="caution">
    <text evidence="5">The sequence shown here is derived from an EMBL/GenBank/DDBJ whole genome shotgun (WGS) entry which is preliminary data.</text>
</comment>
<feature type="domain" description="AB hydrolase-1" evidence="3">
    <location>
        <begin position="100"/>
        <end position="249"/>
    </location>
</feature>
<dbReference type="eggNOG" id="COG0596">
    <property type="taxonomic scope" value="Bacteria"/>
</dbReference>
<gene>
    <name evidence="5" type="ORF">L861_16930</name>
</gene>
<dbReference type="InterPro" id="IPR005944">
    <property type="entry name" value="Pro_iminopeptidase"/>
</dbReference>
<accession>S2LA19</accession>
<feature type="chain" id="PRO_5004510401" description="Proline iminopeptidase" evidence="2">
    <location>
        <begin position="35"/>
        <end position="529"/>
    </location>
</feature>